<dbReference type="PANTHER" id="PTHR11675:SF134">
    <property type="entry name" value="N-ACETYLGALACTOSAMINYLTRANSFERASE 4-RELATED"/>
    <property type="match status" value="1"/>
</dbReference>
<reference evidence="18" key="1">
    <citation type="journal article" date="2010" name="Science">
        <title>Plasticity of animal genome architecture unmasked by rapid evolution of a pelagic tunicate.</title>
        <authorList>
            <person name="Denoeud F."/>
            <person name="Henriet S."/>
            <person name="Mungpakdee S."/>
            <person name="Aury J.M."/>
            <person name="Da Silva C."/>
            <person name="Brinkmann H."/>
            <person name="Mikhaleva J."/>
            <person name="Olsen L.C."/>
            <person name="Jubin C."/>
            <person name="Canestro C."/>
            <person name="Bouquet J.M."/>
            <person name="Danks G."/>
            <person name="Poulain J."/>
            <person name="Campsteijn C."/>
            <person name="Adamski M."/>
            <person name="Cross I."/>
            <person name="Yadetie F."/>
            <person name="Muffato M."/>
            <person name="Louis A."/>
            <person name="Butcher S."/>
            <person name="Tsagkogeorga G."/>
            <person name="Konrad A."/>
            <person name="Singh S."/>
            <person name="Jensen M.F."/>
            <person name="Cong E.H."/>
            <person name="Eikeseth-Otteraa H."/>
            <person name="Noel B."/>
            <person name="Anthouard V."/>
            <person name="Porcel B.M."/>
            <person name="Kachouri-Lafond R."/>
            <person name="Nishino A."/>
            <person name="Ugolini M."/>
            <person name="Chourrout P."/>
            <person name="Nishida H."/>
            <person name="Aasland R."/>
            <person name="Huzurbazar S."/>
            <person name="Westhof E."/>
            <person name="Delsuc F."/>
            <person name="Lehrach H."/>
            <person name="Reinhardt R."/>
            <person name="Weissenbach J."/>
            <person name="Roy S.W."/>
            <person name="Artiguenave F."/>
            <person name="Postlethwait J.H."/>
            <person name="Manak J.R."/>
            <person name="Thompson E.M."/>
            <person name="Jaillon O."/>
            <person name="Du Pasquier L."/>
            <person name="Boudinot P."/>
            <person name="Liberles D.A."/>
            <person name="Volff J.N."/>
            <person name="Philippe H."/>
            <person name="Lenhard B."/>
            <person name="Roest Crollius H."/>
            <person name="Wincker P."/>
            <person name="Chourrout D."/>
        </authorList>
    </citation>
    <scope>NUCLEOTIDE SEQUENCE [LARGE SCALE GENOMIC DNA]</scope>
</reference>
<name>E4X6H2_OIKDI</name>
<dbReference type="Pfam" id="PF00535">
    <property type="entry name" value="Glycos_transf_2"/>
    <property type="match status" value="1"/>
</dbReference>
<keyword evidence="7 15" id="KW-0430">Lectin</keyword>
<dbReference type="InterPro" id="IPR045885">
    <property type="entry name" value="GalNAc-T"/>
</dbReference>
<dbReference type="SUPFAM" id="SSF50370">
    <property type="entry name" value="Ricin B-like lectins"/>
    <property type="match status" value="1"/>
</dbReference>
<evidence type="ECO:0000313" key="19">
    <source>
        <dbReference type="Proteomes" id="UP000001307"/>
    </source>
</evidence>
<evidence type="ECO:0000256" key="14">
    <source>
        <dbReference type="ARBA" id="ARBA00023211"/>
    </source>
</evidence>
<dbReference type="Gene3D" id="3.90.550.10">
    <property type="entry name" value="Spore Coat Polysaccharide Biosynthesis Protein SpsA, Chain A"/>
    <property type="match status" value="1"/>
</dbReference>
<dbReference type="UniPathway" id="UPA00378"/>
<protein>
    <recommendedName>
        <fullName evidence="5 15">Polypeptide N-acetylgalactosaminyltransferase</fullName>
        <ecNumber evidence="15">2.4.1.-</ecNumber>
    </recommendedName>
    <alternativeName>
        <fullName evidence="15">Protein-UDP acetylgalactosaminyltransferase</fullName>
    </alternativeName>
</protein>
<dbReference type="PROSITE" id="PS50231">
    <property type="entry name" value="RICIN_B_LECTIN"/>
    <property type="match status" value="1"/>
</dbReference>
<dbReference type="InterPro" id="IPR029044">
    <property type="entry name" value="Nucleotide-diphossugar_trans"/>
</dbReference>
<dbReference type="GO" id="GO:0004653">
    <property type="term" value="F:polypeptide N-acetylgalactosaminyltransferase activity"/>
    <property type="evidence" value="ECO:0007669"/>
    <property type="project" value="TreeGrafter"/>
</dbReference>
<evidence type="ECO:0000256" key="13">
    <source>
        <dbReference type="ARBA" id="ARBA00023180"/>
    </source>
</evidence>
<keyword evidence="13" id="KW-0325">Glycoprotein</keyword>
<proteinExistence type="inferred from homology"/>
<dbReference type="Gene3D" id="2.80.10.50">
    <property type="match status" value="1"/>
</dbReference>
<keyword evidence="6" id="KW-0812">Transmembrane</keyword>
<dbReference type="FunFam" id="3.90.550.10:FF:000029">
    <property type="entry name" value="Polypeptide N-acetylgalactosaminyltransferase"/>
    <property type="match status" value="1"/>
</dbReference>
<keyword evidence="16" id="KW-0732">Signal</keyword>
<keyword evidence="9" id="KW-1133">Transmembrane helix</keyword>
<keyword evidence="12 15" id="KW-1015">Disulfide bond</keyword>
<dbReference type="SUPFAM" id="SSF53448">
    <property type="entry name" value="Nucleotide-diphospho-sugar transferases"/>
    <property type="match status" value="1"/>
</dbReference>
<dbReference type="EMBL" id="FN653027">
    <property type="protein sequence ID" value="CBY08019.1"/>
    <property type="molecule type" value="Genomic_DNA"/>
</dbReference>
<dbReference type="InParanoid" id="E4X6H2"/>
<keyword evidence="14 15" id="KW-0464">Manganese</keyword>
<keyword evidence="11" id="KW-0472">Membrane</keyword>
<evidence type="ECO:0000313" key="18">
    <source>
        <dbReference type="EMBL" id="CBY08019.1"/>
    </source>
</evidence>
<dbReference type="EC" id="2.4.1.-" evidence="15"/>
<dbReference type="Pfam" id="PF00652">
    <property type="entry name" value="Ricin_B_lectin"/>
    <property type="match status" value="1"/>
</dbReference>
<evidence type="ECO:0000256" key="7">
    <source>
        <dbReference type="ARBA" id="ARBA00022734"/>
    </source>
</evidence>
<evidence type="ECO:0000256" key="10">
    <source>
        <dbReference type="ARBA" id="ARBA00023034"/>
    </source>
</evidence>
<evidence type="ECO:0000259" key="17">
    <source>
        <dbReference type="SMART" id="SM00458"/>
    </source>
</evidence>
<dbReference type="Proteomes" id="UP000001307">
    <property type="component" value="Unassembled WGS sequence"/>
</dbReference>
<evidence type="ECO:0000256" key="5">
    <source>
        <dbReference type="ARBA" id="ARBA00012644"/>
    </source>
</evidence>
<dbReference type="InterPro" id="IPR001173">
    <property type="entry name" value="Glyco_trans_2-like"/>
</dbReference>
<gene>
    <name evidence="18" type="ORF">GSOID_T00003387001</name>
</gene>
<evidence type="ECO:0000256" key="2">
    <source>
        <dbReference type="ARBA" id="ARBA00004323"/>
    </source>
</evidence>
<evidence type="ECO:0000256" key="9">
    <source>
        <dbReference type="ARBA" id="ARBA00022989"/>
    </source>
</evidence>
<evidence type="ECO:0000256" key="11">
    <source>
        <dbReference type="ARBA" id="ARBA00023136"/>
    </source>
</evidence>
<dbReference type="InterPro" id="IPR000772">
    <property type="entry name" value="Ricin_B_lectin"/>
</dbReference>
<keyword evidence="15" id="KW-0328">Glycosyltransferase</keyword>
<accession>E4X6H2</accession>
<keyword evidence="10 15" id="KW-0333">Golgi apparatus</keyword>
<comment type="pathway">
    <text evidence="3 15">Protein modification; protein glycosylation.</text>
</comment>
<dbReference type="AlphaFoldDB" id="E4X6H2"/>
<keyword evidence="8" id="KW-0735">Signal-anchor</keyword>
<comment type="similarity">
    <text evidence="4 15">Belongs to the glycosyltransferase 2 family. GalNAc-T subfamily.</text>
</comment>
<feature type="domain" description="Ricin B lectin" evidence="17">
    <location>
        <begin position="468"/>
        <end position="569"/>
    </location>
</feature>
<organism evidence="18">
    <name type="scientific">Oikopleura dioica</name>
    <name type="common">Tunicate</name>
    <dbReference type="NCBI Taxonomy" id="34765"/>
    <lineage>
        <taxon>Eukaryota</taxon>
        <taxon>Metazoa</taxon>
        <taxon>Chordata</taxon>
        <taxon>Tunicata</taxon>
        <taxon>Appendicularia</taxon>
        <taxon>Copelata</taxon>
        <taxon>Oikopleuridae</taxon>
        <taxon>Oikopleura</taxon>
    </lineage>
</organism>
<dbReference type="SMART" id="SM00458">
    <property type="entry name" value="RICIN"/>
    <property type="match status" value="1"/>
</dbReference>
<evidence type="ECO:0000256" key="1">
    <source>
        <dbReference type="ARBA" id="ARBA00001936"/>
    </source>
</evidence>
<dbReference type="PANTHER" id="PTHR11675">
    <property type="entry name" value="N-ACETYLGALACTOSAMINYLTRANSFERASE"/>
    <property type="match status" value="1"/>
</dbReference>
<keyword evidence="15" id="KW-0808">Transferase</keyword>
<evidence type="ECO:0000256" key="8">
    <source>
        <dbReference type="ARBA" id="ARBA00022968"/>
    </source>
</evidence>
<dbReference type="InterPro" id="IPR035992">
    <property type="entry name" value="Ricin_B-like_lectins"/>
</dbReference>
<dbReference type="CDD" id="cd02510">
    <property type="entry name" value="pp-GalNAc-T"/>
    <property type="match status" value="1"/>
</dbReference>
<evidence type="ECO:0000256" key="12">
    <source>
        <dbReference type="ARBA" id="ARBA00023157"/>
    </source>
</evidence>
<sequence>MKVKVRPLLFGACFVLLPFVYKKAIGENASIAQHPIRDSVNSKGSQSQINFHGDLAHPQMHAGAILGQQVVKHRKREPMWKDWNDHEFIRREAARTGLGEQGKPVTLFGHEKLHSAYKDNGFNILVSDRISLDRSLHDIRHASCKSKKYYSDLPDVSVIIPFHNEGLSTLLRTIHSLHNRSPESLLKEIVLVDDASSRPLYKELESSLAKFPKVKLIRNPTRQGLIRSRVRGVHLAKGGVVVILDSHVEVSTNWLPPLLHPISLDRKTVVCPMIDIIDNENFQYVTQPGDAMRGAFDWELYYKRIPIPNEKRPKDPSEPFESPVMAGGLFAIERNYFYEIGLYDEGLEIWGGEQYELSFKVWMCGGRILDSPCSRIGHIYRKFVPYTIPNNGGPNYNYKRVAEVWMDEYAEFFYRRRPYVRKIDAGDLSKAKALRKELKCKSFDWYIKNVIPDLVQYYPPILPPSAAWGRLKHVVSNLCIDPQVKKGSQVVVSQCQTPEGAVRTCLDASYRSKSILTWDCHNQHGNQLWKYFEKQLIHPSSKKCATVASGALLMMPCSPGDRLFEWEWEHINSTQLETFNSKPSAPYNT</sequence>
<evidence type="ECO:0000256" key="16">
    <source>
        <dbReference type="SAM" id="SignalP"/>
    </source>
</evidence>
<feature type="chain" id="PRO_5003192649" description="Polypeptide N-acetylgalactosaminyltransferase" evidence="16">
    <location>
        <begin position="27"/>
        <end position="589"/>
    </location>
</feature>
<evidence type="ECO:0000256" key="4">
    <source>
        <dbReference type="ARBA" id="ARBA00005680"/>
    </source>
</evidence>
<comment type="subcellular location">
    <subcellularLocation>
        <location evidence="2 15">Golgi apparatus membrane</location>
        <topology evidence="2 15">Single-pass type II membrane protein</topology>
    </subcellularLocation>
</comment>
<keyword evidence="19" id="KW-1185">Reference proteome</keyword>
<dbReference type="GO" id="GO:0030246">
    <property type="term" value="F:carbohydrate binding"/>
    <property type="evidence" value="ECO:0007669"/>
    <property type="project" value="UniProtKB-KW"/>
</dbReference>
<evidence type="ECO:0000256" key="15">
    <source>
        <dbReference type="RuleBase" id="RU361242"/>
    </source>
</evidence>
<comment type="cofactor">
    <cofactor evidence="1 15">
        <name>Mn(2+)</name>
        <dbReference type="ChEBI" id="CHEBI:29035"/>
    </cofactor>
</comment>
<evidence type="ECO:0000256" key="6">
    <source>
        <dbReference type="ARBA" id="ARBA00022692"/>
    </source>
</evidence>
<dbReference type="GO" id="GO:0000139">
    <property type="term" value="C:Golgi membrane"/>
    <property type="evidence" value="ECO:0007669"/>
    <property type="project" value="UniProtKB-SubCell"/>
</dbReference>
<evidence type="ECO:0000256" key="3">
    <source>
        <dbReference type="ARBA" id="ARBA00004922"/>
    </source>
</evidence>
<dbReference type="GO" id="GO:0006493">
    <property type="term" value="P:protein O-linked glycosylation"/>
    <property type="evidence" value="ECO:0007669"/>
    <property type="project" value="TreeGrafter"/>
</dbReference>
<dbReference type="OrthoDB" id="6119243at2759"/>
<feature type="signal peptide" evidence="16">
    <location>
        <begin position="1"/>
        <end position="26"/>
    </location>
</feature>